<proteinExistence type="predicted"/>
<comment type="caution">
    <text evidence="1">The sequence shown here is derived from an EMBL/GenBank/DDBJ whole genome shotgun (WGS) entry which is preliminary data.</text>
</comment>
<dbReference type="EMBL" id="JACNMF010000004">
    <property type="protein sequence ID" value="MBC3759241.1"/>
    <property type="molecule type" value="Genomic_DNA"/>
</dbReference>
<keyword evidence="2" id="KW-1185">Reference proteome</keyword>
<accession>A0A923H8N0</accession>
<dbReference type="Proteomes" id="UP000656244">
    <property type="component" value="Unassembled WGS sequence"/>
</dbReference>
<dbReference type="AlphaFoldDB" id="A0A923H8N0"/>
<gene>
    <name evidence="1" type="ORF">H7U19_12555</name>
</gene>
<organism evidence="1 2">
    <name type="scientific">Hyunsoonleella aquatilis</name>
    <dbReference type="NCBI Taxonomy" id="2762758"/>
    <lineage>
        <taxon>Bacteria</taxon>
        <taxon>Pseudomonadati</taxon>
        <taxon>Bacteroidota</taxon>
        <taxon>Flavobacteriia</taxon>
        <taxon>Flavobacteriales</taxon>
        <taxon>Flavobacteriaceae</taxon>
    </lineage>
</organism>
<reference evidence="1" key="1">
    <citation type="submission" date="2020-08" db="EMBL/GenBank/DDBJ databases">
        <title>Hyunsoonleella sp. strain SJ7 genome sequencing and assembly.</title>
        <authorList>
            <person name="Kim I."/>
        </authorList>
    </citation>
    <scope>NUCLEOTIDE SEQUENCE</scope>
    <source>
        <strain evidence="1">SJ7</strain>
    </source>
</reference>
<protein>
    <submittedName>
        <fullName evidence="1">Uncharacterized protein</fullName>
    </submittedName>
</protein>
<evidence type="ECO:0000313" key="1">
    <source>
        <dbReference type="EMBL" id="MBC3759241.1"/>
    </source>
</evidence>
<sequence>MGLKVEGLPDDWVIKLRWRIGALGIETASPDGTVRDIVDSPTTPLSVVTPK</sequence>
<dbReference type="RefSeq" id="WP_186562893.1">
    <property type="nucleotide sequence ID" value="NZ_JACNMF010000004.1"/>
</dbReference>
<name>A0A923H8N0_9FLAO</name>
<evidence type="ECO:0000313" key="2">
    <source>
        <dbReference type="Proteomes" id="UP000656244"/>
    </source>
</evidence>